<protein>
    <submittedName>
        <fullName evidence="2">DNA metabolism protein</fullName>
    </submittedName>
</protein>
<evidence type="ECO:0000313" key="3">
    <source>
        <dbReference type="Proteomes" id="UP000321532"/>
    </source>
</evidence>
<name>A0A512B443_9BACT</name>
<dbReference type="InterPro" id="IPR023875">
    <property type="entry name" value="DNA_repair_put"/>
</dbReference>
<organism evidence="2 3">
    <name type="scientific">Adhaeribacter aerolatus</name>
    <dbReference type="NCBI Taxonomy" id="670289"/>
    <lineage>
        <taxon>Bacteria</taxon>
        <taxon>Pseudomonadati</taxon>
        <taxon>Bacteroidota</taxon>
        <taxon>Cytophagia</taxon>
        <taxon>Cytophagales</taxon>
        <taxon>Hymenobacteraceae</taxon>
        <taxon>Adhaeribacter</taxon>
    </lineage>
</organism>
<keyword evidence="3" id="KW-1185">Reference proteome</keyword>
<dbReference type="NCBIfam" id="TIGR03915">
    <property type="entry name" value="SAM_7_link_chp"/>
    <property type="match status" value="1"/>
</dbReference>
<comment type="caution">
    <text evidence="2">The sequence shown here is derived from an EMBL/GenBank/DDBJ whole genome shotgun (WGS) entry which is preliminary data.</text>
</comment>
<dbReference type="Proteomes" id="UP000321532">
    <property type="component" value="Unassembled WGS sequence"/>
</dbReference>
<reference evidence="2 3" key="1">
    <citation type="submission" date="2019-07" db="EMBL/GenBank/DDBJ databases">
        <title>Whole genome shotgun sequence of Adhaeribacter aerolatus NBRC 106133.</title>
        <authorList>
            <person name="Hosoyama A."/>
            <person name="Uohara A."/>
            <person name="Ohji S."/>
            <person name="Ichikawa N."/>
        </authorList>
    </citation>
    <scope>NUCLEOTIDE SEQUENCE [LARGE SCALE GENOMIC DNA]</scope>
    <source>
        <strain evidence="2 3">NBRC 106133</strain>
    </source>
</reference>
<evidence type="ECO:0000313" key="2">
    <source>
        <dbReference type="EMBL" id="GEO06720.1"/>
    </source>
</evidence>
<evidence type="ECO:0000259" key="1">
    <source>
        <dbReference type="Pfam" id="PF13566"/>
    </source>
</evidence>
<dbReference type="RefSeq" id="WP_146903351.1">
    <property type="nucleotide sequence ID" value="NZ_BJYS01000043.1"/>
</dbReference>
<dbReference type="Pfam" id="PF13566">
    <property type="entry name" value="DUF4130"/>
    <property type="match status" value="1"/>
</dbReference>
<proteinExistence type="predicted"/>
<dbReference type="OrthoDB" id="5290748at2"/>
<accession>A0A512B443</accession>
<dbReference type="InterPro" id="IPR025404">
    <property type="entry name" value="DUF4130"/>
</dbReference>
<gene>
    <name evidence="2" type="ORF">AAE02nite_43840</name>
</gene>
<feature type="domain" description="DUF4130" evidence="1">
    <location>
        <begin position="83"/>
        <end position="251"/>
    </location>
</feature>
<dbReference type="AlphaFoldDB" id="A0A512B443"/>
<dbReference type="EMBL" id="BJYS01000043">
    <property type="protein sequence ID" value="GEO06720.1"/>
    <property type="molecule type" value="Genomic_DNA"/>
</dbReference>
<sequence>MLIYLYDGTFEGLLTVIFEIYERKAAPAQIVCRKAELPGLFTQTIPVITDEAKADRVWIGLGKKISAAARSQLYKAFLSEQPQTAMLIYQYAQLTFASAVSIEDNFAADCVRELAQINKQVFRESHRMEAFIRFQKTADDLFYATIVPDFNVLPLISEHFRKRYADQRWLIYDTARHYGLYYDLEKVSQINLDKEIADRSGNLPANILEEQEHLYQKLWQTYFHHVNIPERKNRKLHLRHMPLRYWKYLTEKQPQ</sequence>